<evidence type="ECO:0000256" key="2">
    <source>
        <dbReference type="ARBA" id="ARBA00004496"/>
    </source>
</evidence>
<dbReference type="EMBL" id="AXCN02000863">
    <property type="status" value="NOT_ANNOTATED_CDS"/>
    <property type="molecule type" value="Genomic_DNA"/>
</dbReference>
<dbReference type="InterPro" id="IPR029063">
    <property type="entry name" value="SAM-dependent_MTases_sf"/>
</dbReference>
<sequence>MFKFSFQVETESEAVSSTTEEGNEETTPTPEIDSTTDSGEKDSTEVYPCEELAIDTLQSRRNAINPDVTSTFTPAAEYPIEYLNNLALLDETFTDDIVTAESDHSDLVPNRYEGGLKVWECTYDLGTFLVESEDRRAEFRGKKVLDLGCGAGILGIEALLLGSSCVHFQDYNKDVLTKLTMMNYDLNCRSNDKDEEKQDPEGEVKFYSGDWGSFTENYHSKYDIILTSETIYSTQNYAKLLELFDRKLETEGVVYLAAKTYYFGVGGGVRLFVAAIDADGRFRCKKILFINPLASYHPEQSGQRAADRFVSTAESASTSKKV</sequence>
<dbReference type="InterPro" id="IPR019410">
    <property type="entry name" value="Methyltransf_16"/>
</dbReference>
<evidence type="ECO:0000256" key="1">
    <source>
        <dbReference type="ARBA" id="ARBA00004123"/>
    </source>
</evidence>
<evidence type="ECO:0000256" key="4">
    <source>
        <dbReference type="ARBA" id="ARBA00022490"/>
    </source>
</evidence>
<dbReference type="STRING" id="69004.A0A182Q3J8"/>
<evidence type="ECO:0000313" key="11">
    <source>
        <dbReference type="EnsemblMetazoa" id="AFAF002378-PA"/>
    </source>
</evidence>
<keyword evidence="12" id="KW-1185">Reference proteome</keyword>
<name>A0A182Q3J8_9DIPT</name>
<evidence type="ECO:0000256" key="6">
    <source>
        <dbReference type="ARBA" id="ARBA00022679"/>
    </source>
</evidence>
<evidence type="ECO:0000256" key="8">
    <source>
        <dbReference type="ARBA" id="ARBA00023242"/>
    </source>
</evidence>
<feature type="region of interest" description="Disordered" evidence="10">
    <location>
        <begin position="1"/>
        <end position="44"/>
    </location>
</feature>
<evidence type="ECO:0000256" key="3">
    <source>
        <dbReference type="ARBA" id="ARBA00012533"/>
    </source>
</evidence>
<comment type="similarity">
    <text evidence="9">Belongs to the methyltransferase superfamily. METTL18 family.</text>
</comment>
<dbReference type="Gene3D" id="3.40.50.150">
    <property type="entry name" value="Vaccinia Virus protein VP39"/>
    <property type="match status" value="1"/>
</dbReference>
<keyword evidence="5" id="KW-0489">Methyltransferase</keyword>
<dbReference type="Pfam" id="PF10294">
    <property type="entry name" value="Methyltransf_16"/>
    <property type="match status" value="1"/>
</dbReference>
<dbReference type="AlphaFoldDB" id="A0A182Q3J8"/>
<evidence type="ECO:0000256" key="9">
    <source>
        <dbReference type="ARBA" id="ARBA00038126"/>
    </source>
</evidence>
<proteinExistence type="inferred from homology"/>
<feature type="compositionally biased region" description="Low complexity" evidence="10">
    <location>
        <begin position="13"/>
        <end position="31"/>
    </location>
</feature>
<protein>
    <recommendedName>
        <fullName evidence="3">protein-histidine N-methyltransferase</fullName>
        <ecNumber evidence="3">2.1.1.85</ecNumber>
    </recommendedName>
</protein>
<evidence type="ECO:0000313" key="12">
    <source>
        <dbReference type="Proteomes" id="UP000075886"/>
    </source>
</evidence>
<dbReference type="GO" id="GO:0032259">
    <property type="term" value="P:methylation"/>
    <property type="evidence" value="ECO:0007669"/>
    <property type="project" value="UniProtKB-KW"/>
</dbReference>
<dbReference type="GO" id="GO:0018064">
    <property type="term" value="F:protein-L-histidine N-tele-methyltransferase activity"/>
    <property type="evidence" value="ECO:0007669"/>
    <property type="project" value="UniProtKB-EC"/>
</dbReference>
<reference evidence="12" key="1">
    <citation type="submission" date="2014-01" db="EMBL/GenBank/DDBJ databases">
        <title>The Genome Sequence of Anopheles farauti FAR1 (V2).</title>
        <authorList>
            <consortium name="The Broad Institute Genomics Platform"/>
            <person name="Neafsey D.E."/>
            <person name="Besansky N."/>
            <person name="Howell P."/>
            <person name="Walton C."/>
            <person name="Young S.K."/>
            <person name="Zeng Q."/>
            <person name="Gargeya S."/>
            <person name="Fitzgerald M."/>
            <person name="Haas B."/>
            <person name="Abouelleil A."/>
            <person name="Allen A.W."/>
            <person name="Alvarado L."/>
            <person name="Arachchi H.M."/>
            <person name="Berlin A.M."/>
            <person name="Chapman S.B."/>
            <person name="Gainer-Dewar J."/>
            <person name="Goldberg J."/>
            <person name="Griggs A."/>
            <person name="Gujja S."/>
            <person name="Hansen M."/>
            <person name="Howarth C."/>
            <person name="Imamovic A."/>
            <person name="Ireland A."/>
            <person name="Larimer J."/>
            <person name="McCowan C."/>
            <person name="Murphy C."/>
            <person name="Pearson M."/>
            <person name="Poon T.W."/>
            <person name="Priest M."/>
            <person name="Roberts A."/>
            <person name="Saif S."/>
            <person name="Shea T."/>
            <person name="Sisk P."/>
            <person name="Sykes S."/>
            <person name="Wortman J."/>
            <person name="Nusbaum C."/>
            <person name="Birren B."/>
        </authorList>
    </citation>
    <scope>NUCLEOTIDE SEQUENCE [LARGE SCALE GENOMIC DNA]</scope>
    <source>
        <strain evidence="12">FAR1</strain>
    </source>
</reference>
<accession>A0A182Q3J8</accession>
<evidence type="ECO:0000256" key="7">
    <source>
        <dbReference type="ARBA" id="ARBA00022691"/>
    </source>
</evidence>
<evidence type="ECO:0000256" key="10">
    <source>
        <dbReference type="SAM" id="MobiDB-lite"/>
    </source>
</evidence>
<dbReference type="VEuPathDB" id="VectorBase:AFAF002378"/>
<dbReference type="SUPFAM" id="SSF53335">
    <property type="entry name" value="S-adenosyl-L-methionine-dependent methyltransferases"/>
    <property type="match status" value="1"/>
</dbReference>
<comment type="subcellular location">
    <subcellularLocation>
        <location evidence="2">Cytoplasm</location>
    </subcellularLocation>
    <subcellularLocation>
        <location evidence="1">Nucleus</location>
    </subcellularLocation>
</comment>
<dbReference type="EC" id="2.1.1.85" evidence="3"/>
<keyword evidence="4" id="KW-0963">Cytoplasm</keyword>
<reference evidence="11" key="2">
    <citation type="submission" date="2020-05" db="UniProtKB">
        <authorList>
            <consortium name="EnsemblMetazoa"/>
        </authorList>
    </citation>
    <scope>IDENTIFICATION</scope>
    <source>
        <strain evidence="11">FAR1</strain>
    </source>
</reference>
<dbReference type="GO" id="GO:0005634">
    <property type="term" value="C:nucleus"/>
    <property type="evidence" value="ECO:0007669"/>
    <property type="project" value="UniProtKB-SubCell"/>
</dbReference>
<dbReference type="EnsemblMetazoa" id="AFAF002378-RA">
    <property type="protein sequence ID" value="AFAF002378-PA"/>
    <property type="gene ID" value="AFAF002378"/>
</dbReference>
<dbReference type="PANTHER" id="PTHR14614">
    <property type="entry name" value="HEPATOCELLULAR CARCINOMA-ASSOCIATED ANTIGEN"/>
    <property type="match status" value="1"/>
</dbReference>
<organism evidence="11 12">
    <name type="scientific">Anopheles farauti</name>
    <dbReference type="NCBI Taxonomy" id="69004"/>
    <lineage>
        <taxon>Eukaryota</taxon>
        <taxon>Metazoa</taxon>
        <taxon>Ecdysozoa</taxon>
        <taxon>Arthropoda</taxon>
        <taxon>Hexapoda</taxon>
        <taxon>Insecta</taxon>
        <taxon>Pterygota</taxon>
        <taxon>Neoptera</taxon>
        <taxon>Endopterygota</taxon>
        <taxon>Diptera</taxon>
        <taxon>Nematocera</taxon>
        <taxon>Culicoidea</taxon>
        <taxon>Culicidae</taxon>
        <taxon>Anophelinae</taxon>
        <taxon>Anopheles</taxon>
    </lineage>
</organism>
<dbReference type="Proteomes" id="UP000075886">
    <property type="component" value="Unassembled WGS sequence"/>
</dbReference>
<evidence type="ECO:0000256" key="5">
    <source>
        <dbReference type="ARBA" id="ARBA00022603"/>
    </source>
</evidence>
<dbReference type="PANTHER" id="PTHR14614:SF39">
    <property type="entry name" value="HISTIDINE PROTEIN METHYLTRANSFERASE 1 HOMOLOG"/>
    <property type="match status" value="1"/>
</dbReference>
<dbReference type="CDD" id="cd02440">
    <property type="entry name" value="AdoMet_MTases"/>
    <property type="match status" value="1"/>
</dbReference>
<keyword evidence="7" id="KW-0949">S-adenosyl-L-methionine</keyword>
<keyword evidence="6" id="KW-0808">Transferase</keyword>
<dbReference type="GO" id="GO:0005737">
    <property type="term" value="C:cytoplasm"/>
    <property type="evidence" value="ECO:0007669"/>
    <property type="project" value="UniProtKB-SubCell"/>
</dbReference>
<keyword evidence="8" id="KW-0539">Nucleus</keyword>